<protein>
    <submittedName>
        <fullName evidence="2">Uncharacterized protein</fullName>
    </submittedName>
</protein>
<comment type="caution">
    <text evidence="2">The sequence shown here is derived from an EMBL/GenBank/DDBJ whole genome shotgun (WGS) entry which is preliminary data.</text>
</comment>
<dbReference type="EMBL" id="PEKM01000001">
    <property type="protein sequence ID" value="PIK18062.1"/>
    <property type="molecule type" value="Genomic_DNA"/>
</dbReference>
<keyword evidence="1" id="KW-1133">Transmembrane helix</keyword>
<evidence type="ECO:0000313" key="2">
    <source>
        <dbReference type="EMBL" id="PIK18062.1"/>
    </source>
</evidence>
<feature type="transmembrane region" description="Helical" evidence="1">
    <location>
        <begin position="76"/>
        <end position="98"/>
    </location>
</feature>
<keyword evidence="1" id="KW-0472">Membrane</keyword>
<dbReference type="AlphaFoldDB" id="A0AAJ3RIW3"/>
<name>A0AAJ3RIW3_PREIN</name>
<proteinExistence type="predicted"/>
<accession>A0AAJ3RIW3</accession>
<keyword evidence="1" id="KW-0812">Transmembrane</keyword>
<organism evidence="2 3">
    <name type="scientific">Prevotella intermedia</name>
    <dbReference type="NCBI Taxonomy" id="28131"/>
    <lineage>
        <taxon>Bacteria</taxon>
        <taxon>Pseudomonadati</taxon>
        <taxon>Bacteroidota</taxon>
        <taxon>Bacteroidia</taxon>
        <taxon>Bacteroidales</taxon>
        <taxon>Prevotellaceae</taxon>
        <taxon>Prevotella</taxon>
    </lineage>
</organism>
<gene>
    <name evidence="2" type="ORF">CTI16_02590</name>
</gene>
<sequence>MKKQGNNSDFVKIIYKENGNFDLALRKRRFCNAKEPLLPCKTYAFGTQNNRFYNALIASLLHKRYVYKKSLHNYRLFLVCLSHFYTYFSVVSFCFTVQQKAIYGSLLANRKTVV</sequence>
<reference evidence="2 3" key="1">
    <citation type="submission" date="2017-11" db="EMBL/GenBank/DDBJ databases">
        <title>Genome sequencing of Prevotella intermedia KCOM 1101.</title>
        <authorList>
            <person name="Kook J.-K."/>
            <person name="Park S.-N."/>
            <person name="Lim Y.K."/>
        </authorList>
    </citation>
    <scope>NUCLEOTIDE SEQUENCE [LARGE SCALE GENOMIC DNA]</scope>
    <source>
        <strain evidence="2 3">KCOM 1101</strain>
    </source>
</reference>
<evidence type="ECO:0000313" key="3">
    <source>
        <dbReference type="Proteomes" id="UP000229111"/>
    </source>
</evidence>
<evidence type="ECO:0000256" key="1">
    <source>
        <dbReference type="SAM" id="Phobius"/>
    </source>
</evidence>
<dbReference type="Proteomes" id="UP000229111">
    <property type="component" value="Unassembled WGS sequence"/>
</dbReference>